<evidence type="ECO:0000256" key="1">
    <source>
        <dbReference type="ARBA" id="ARBA00006817"/>
    </source>
</evidence>
<keyword evidence="4" id="KW-1185">Reference proteome</keyword>
<comment type="similarity">
    <text evidence="1">Belongs to the AHA1 family.</text>
</comment>
<protein>
    <recommendedName>
        <fullName evidence="2">Activator of Hsp90 ATPase homologue 1/2-like C-terminal domain-containing protein</fullName>
    </recommendedName>
</protein>
<comment type="caution">
    <text evidence="3">The sequence shown here is derived from an EMBL/GenBank/DDBJ whole genome shotgun (WGS) entry which is preliminary data.</text>
</comment>
<dbReference type="RefSeq" id="WP_084765533.1">
    <property type="nucleotide sequence ID" value="NZ_BJON01000006.1"/>
</dbReference>
<reference evidence="3 4" key="1">
    <citation type="submission" date="2019-06" db="EMBL/GenBank/DDBJ databases">
        <title>Whole genome shotgun sequence of Brevibacillus reuszeri NBRC 15719.</title>
        <authorList>
            <person name="Hosoyama A."/>
            <person name="Uohara A."/>
            <person name="Ohji S."/>
            <person name="Ichikawa N."/>
        </authorList>
    </citation>
    <scope>NUCLEOTIDE SEQUENCE [LARGE SCALE GENOMIC DNA]</scope>
    <source>
        <strain evidence="3 4">NBRC 15719</strain>
    </source>
</reference>
<sequence length="160" mass="18064">MDGTVQQIAGGSTIRFERHLPYTVEAVWDSLTEPQKLVDWLAAAEVELTEGGRFQLTFANTGDVMNGKVIQVQSPSVLAYTWNSEDPNESVVQWELTPEADGCLLVLKHTIRVPERLSYMLAGWHVHLDLLAETLAGEVKGWPWSHWESMREKYAKQLGE</sequence>
<dbReference type="Pfam" id="PF08327">
    <property type="entry name" value="AHSA1"/>
    <property type="match status" value="1"/>
</dbReference>
<proteinExistence type="inferred from homology"/>
<dbReference type="EMBL" id="BJON01000006">
    <property type="protein sequence ID" value="GED68109.1"/>
    <property type="molecule type" value="Genomic_DNA"/>
</dbReference>
<dbReference type="SUPFAM" id="SSF55961">
    <property type="entry name" value="Bet v1-like"/>
    <property type="match status" value="1"/>
</dbReference>
<gene>
    <name evidence="3" type="ORF">BRE01_18110</name>
</gene>
<organism evidence="3 4">
    <name type="scientific">Brevibacillus reuszeri</name>
    <dbReference type="NCBI Taxonomy" id="54915"/>
    <lineage>
        <taxon>Bacteria</taxon>
        <taxon>Bacillati</taxon>
        <taxon>Bacillota</taxon>
        <taxon>Bacilli</taxon>
        <taxon>Bacillales</taxon>
        <taxon>Paenibacillaceae</taxon>
        <taxon>Brevibacillus</taxon>
    </lineage>
</organism>
<evidence type="ECO:0000313" key="3">
    <source>
        <dbReference type="EMBL" id="GED68109.1"/>
    </source>
</evidence>
<dbReference type="Gene3D" id="3.30.530.20">
    <property type="match status" value="1"/>
</dbReference>
<evidence type="ECO:0000259" key="2">
    <source>
        <dbReference type="Pfam" id="PF08327"/>
    </source>
</evidence>
<feature type="domain" description="Activator of Hsp90 ATPase homologue 1/2-like C-terminal" evidence="2">
    <location>
        <begin position="22"/>
        <end position="135"/>
    </location>
</feature>
<dbReference type="InterPro" id="IPR023393">
    <property type="entry name" value="START-like_dom_sf"/>
</dbReference>
<evidence type="ECO:0000313" key="4">
    <source>
        <dbReference type="Proteomes" id="UP000319578"/>
    </source>
</evidence>
<dbReference type="CDD" id="cd08899">
    <property type="entry name" value="SRPBCC_CalC_Aha1-like_6"/>
    <property type="match status" value="1"/>
</dbReference>
<name>A0ABQ0TL21_9BACL</name>
<accession>A0ABQ0TL21</accession>
<dbReference type="InterPro" id="IPR013538">
    <property type="entry name" value="ASHA1/2-like_C"/>
</dbReference>
<dbReference type="Proteomes" id="UP000319578">
    <property type="component" value="Unassembled WGS sequence"/>
</dbReference>